<dbReference type="Pfam" id="PF00155">
    <property type="entry name" value="Aminotran_1_2"/>
    <property type="match status" value="1"/>
</dbReference>
<protein>
    <submittedName>
        <fullName evidence="7">PLP-dependent aminotransferase family protein</fullName>
    </submittedName>
</protein>
<dbReference type="InterPro" id="IPR015421">
    <property type="entry name" value="PyrdxlP-dep_Trfase_major"/>
</dbReference>
<dbReference type="RefSeq" id="WP_142809864.1">
    <property type="nucleotide sequence ID" value="NZ_CP036282.1"/>
</dbReference>
<evidence type="ECO:0000256" key="3">
    <source>
        <dbReference type="ARBA" id="ARBA00023015"/>
    </source>
</evidence>
<dbReference type="PANTHER" id="PTHR46577:SF1">
    <property type="entry name" value="HTH-TYPE TRANSCRIPTIONAL REGULATORY PROTEIN GABR"/>
    <property type="match status" value="1"/>
</dbReference>
<proteinExistence type="inferred from homology"/>
<dbReference type="CDD" id="cd00609">
    <property type="entry name" value="AAT_like"/>
    <property type="match status" value="1"/>
</dbReference>
<feature type="domain" description="HTH gntR-type" evidence="6">
    <location>
        <begin position="15"/>
        <end position="82"/>
    </location>
</feature>
<dbReference type="InterPro" id="IPR004839">
    <property type="entry name" value="Aminotransferase_I/II_large"/>
</dbReference>
<comment type="similarity">
    <text evidence="1">In the C-terminal section; belongs to the class-I pyridoxal-phosphate-dependent aminotransferase family.</text>
</comment>
<keyword evidence="7" id="KW-0032">Aminotransferase</keyword>
<dbReference type="EMBL" id="CP036282">
    <property type="protein sequence ID" value="QDL53708.1"/>
    <property type="molecule type" value="Genomic_DNA"/>
</dbReference>
<keyword evidence="3" id="KW-0805">Transcription regulation</keyword>
<dbReference type="Gene3D" id="3.40.640.10">
    <property type="entry name" value="Type I PLP-dependent aspartate aminotransferase-like (Major domain)"/>
    <property type="match status" value="1"/>
</dbReference>
<evidence type="ECO:0000256" key="4">
    <source>
        <dbReference type="ARBA" id="ARBA00023125"/>
    </source>
</evidence>
<keyword evidence="5" id="KW-0804">Transcription</keyword>
<evidence type="ECO:0000313" key="7">
    <source>
        <dbReference type="EMBL" id="QDL53708.1"/>
    </source>
</evidence>
<dbReference type="InterPro" id="IPR036390">
    <property type="entry name" value="WH_DNA-bd_sf"/>
</dbReference>
<keyword evidence="2" id="KW-0663">Pyridoxal phosphate</keyword>
<gene>
    <name evidence="7" type="ORF">EXZ61_05705</name>
</gene>
<dbReference type="InterPro" id="IPR000524">
    <property type="entry name" value="Tscrpt_reg_HTH_GntR"/>
</dbReference>
<dbReference type="GO" id="GO:0003677">
    <property type="term" value="F:DNA binding"/>
    <property type="evidence" value="ECO:0007669"/>
    <property type="project" value="UniProtKB-KW"/>
</dbReference>
<dbReference type="InterPro" id="IPR051446">
    <property type="entry name" value="HTH_trans_reg/aminotransferase"/>
</dbReference>
<accession>A0A515EM20</accession>
<dbReference type="SUPFAM" id="SSF46785">
    <property type="entry name" value="Winged helix' DNA-binding domain"/>
    <property type="match status" value="1"/>
</dbReference>
<dbReference type="SUPFAM" id="SSF53383">
    <property type="entry name" value="PLP-dependent transferases"/>
    <property type="match status" value="1"/>
</dbReference>
<name>A0A515EM20_9BURK</name>
<keyword evidence="4" id="KW-0238">DNA-binding</keyword>
<evidence type="ECO:0000256" key="1">
    <source>
        <dbReference type="ARBA" id="ARBA00005384"/>
    </source>
</evidence>
<keyword evidence="8" id="KW-1185">Reference proteome</keyword>
<dbReference type="PROSITE" id="PS50949">
    <property type="entry name" value="HTH_GNTR"/>
    <property type="match status" value="1"/>
</dbReference>
<dbReference type="GO" id="GO:0030170">
    <property type="term" value="F:pyridoxal phosphate binding"/>
    <property type="evidence" value="ECO:0007669"/>
    <property type="project" value="InterPro"/>
</dbReference>
<reference evidence="8" key="1">
    <citation type="submission" date="2019-02" db="EMBL/GenBank/DDBJ databases">
        <title>Complete genome sequence of Rhodoferax sp. Gr-4.</title>
        <authorList>
            <person name="Jin L."/>
        </authorList>
    </citation>
    <scope>NUCLEOTIDE SEQUENCE [LARGE SCALE GENOMIC DNA]</scope>
    <source>
        <strain evidence="8">Gr-4</strain>
    </source>
</reference>
<dbReference type="Proteomes" id="UP000317365">
    <property type="component" value="Chromosome"/>
</dbReference>
<dbReference type="SMART" id="SM00345">
    <property type="entry name" value="HTH_GNTR"/>
    <property type="match status" value="1"/>
</dbReference>
<dbReference type="Gene3D" id="1.10.10.10">
    <property type="entry name" value="Winged helix-like DNA-binding domain superfamily/Winged helix DNA-binding domain"/>
    <property type="match status" value="1"/>
</dbReference>
<dbReference type="Pfam" id="PF00392">
    <property type="entry name" value="GntR"/>
    <property type="match status" value="1"/>
</dbReference>
<keyword evidence="7" id="KW-0808">Transferase</keyword>
<sequence>MDLSVLLATYAPAQGSAQRRLHIGLRTAILNGTLAAGTRLPPSRSIALELRMARNTVLYAYNQLVTEGLVHSDRTGTVVNALPMRAALDARAASPPAAGLSRRARAQHALPLASDLAGAFAPGVPSLAEFSTLAWRRTSERIWRQLGPAQLGYGDPLGEPGLRAAIADHLRASRGARCDAQQVFITDGTQSSLELCARAFADEGDTVWIENPGYGGALTAFRNAGLHAVGIPVDAEGIAPRAQDWAARPPKLIYVTPAHQYPTGGVLSMQRRVALLTHASQVGALVIEDDYDAEFRHEGPPLPAMQGLTQGAPVLYLGTFSKMLFPALRVGYVVTPPNLAGAVSQLVAHASLRGRTAEQMVLAEFMRSGQLNLHLRRMRRVYRARRNALLTALHQHLDDVCTIHGESAGMHLALCFKDPRTAAAQVSLAALRAGVAAPALSSHATSDGVPAQWNGLVLGYAQVDAAHMQPLVQTLASVIRQHTPKL</sequence>
<dbReference type="PANTHER" id="PTHR46577">
    <property type="entry name" value="HTH-TYPE TRANSCRIPTIONAL REGULATORY PROTEIN GABR"/>
    <property type="match status" value="1"/>
</dbReference>
<evidence type="ECO:0000256" key="2">
    <source>
        <dbReference type="ARBA" id="ARBA00022898"/>
    </source>
</evidence>
<dbReference type="KEGG" id="rhg:EXZ61_05705"/>
<dbReference type="AlphaFoldDB" id="A0A515EM20"/>
<dbReference type="GO" id="GO:0008483">
    <property type="term" value="F:transaminase activity"/>
    <property type="evidence" value="ECO:0007669"/>
    <property type="project" value="UniProtKB-KW"/>
</dbReference>
<dbReference type="GO" id="GO:0003700">
    <property type="term" value="F:DNA-binding transcription factor activity"/>
    <property type="evidence" value="ECO:0007669"/>
    <property type="project" value="InterPro"/>
</dbReference>
<reference evidence="8" key="2">
    <citation type="journal article" date="2020" name="Int. J. Syst. Evol. Microbiol.">
        <title>Genomic insights into a novel species Rhodoferax aquaticus sp. nov., isolated from freshwater.</title>
        <authorList>
            <person name="Li T."/>
            <person name="Zhuo Y."/>
            <person name="Jin C.Z."/>
            <person name="Wu X."/>
            <person name="Ko S.R."/>
            <person name="Jin F.J."/>
            <person name="Ahn C.Y."/>
            <person name="Oh H.M."/>
            <person name="Lee H.G."/>
            <person name="Jin L."/>
        </authorList>
    </citation>
    <scope>NUCLEOTIDE SEQUENCE [LARGE SCALE GENOMIC DNA]</scope>
    <source>
        <strain evidence="8">Gr-4</strain>
    </source>
</reference>
<evidence type="ECO:0000256" key="5">
    <source>
        <dbReference type="ARBA" id="ARBA00023163"/>
    </source>
</evidence>
<evidence type="ECO:0000313" key="8">
    <source>
        <dbReference type="Proteomes" id="UP000317365"/>
    </source>
</evidence>
<dbReference type="InterPro" id="IPR015424">
    <property type="entry name" value="PyrdxlP-dep_Trfase"/>
</dbReference>
<organism evidence="7 8">
    <name type="scientific">Rhodoferax aquaticus</name>
    <dbReference type="NCBI Taxonomy" id="2527691"/>
    <lineage>
        <taxon>Bacteria</taxon>
        <taxon>Pseudomonadati</taxon>
        <taxon>Pseudomonadota</taxon>
        <taxon>Betaproteobacteria</taxon>
        <taxon>Burkholderiales</taxon>
        <taxon>Comamonadaceae</taxon>
        <taxon>Rhodoferax</taxon>
    </lineage>
</organism>
<evidence type="ECO:0000259" key="6">
    <source>
        <dbReference type="PROSITE" id="PS50949"/>
    </source>
</evidence>
<dbReference type="InterPro" id="IPR036388">
    <property type="entry name" value="WH-like_DNA-bd_sf"/>
</dbReference>